<evidence type="ECO:0000313" key="3">
    <source>
        <dbReference type="Proteomes" id="UP000280307"/>
    </source>
</evidence>
<reference evidence="2 3" key="1">
    <citation type="submission" date="2018-12" db="EMBL/GenBank/DDBJ databases">
        <title>Genome Sequence of Candidatus Viridilinea halotolerans isolated from saline sulfide-rich spring.</title>
        <authorList>
            <person name="Grouzdev D.S."/>
            <person name="Burganskaya E.I."/>
            <person name="Krutkina M.S."/>
            <person name="Sukhacheva M.V."/>
            <person name="Gorlenko V.M."/>
        </authorList>
    </citation>
    <scope>NUCLEOTIDE SEQUENCE [LARGE SCALE GENOMIC DNA]</scope>
    <source>
        <strain evidence="2">Chok-6</strain>
    </source>
</reference>
<gene>
    <name evidence="2" type="ORF">EI684_09850</name>
</gene>
<protein>
    <submittedName>
        <fullName evidence="2">Uncharacterized protein</fullName>
    </submittedName>
</protein>
<feature type="region of interest" description="Disordered" evidence="1">
    <location>
        <begin position="17"/>
        <end position="37"/>
    </location>
</feature>
<evidence type="ECO:0000256" key="1">
    <source>
        <dbReference type="SAM" id="MobiDB-lite"/>
    </source>
</evidence>
<dbReference type="EMBL" id="RSAS01000381">
    <property type="protein sequence ID" value="RRR72667.1"/>
    <property type="molecule type" value="Genomic_DNA"/>
</dbReference>
<evidence type="ECO:0000313" key="2">
    <source>
        <dbReference type="EMBL" id="RRR72667.1"/>
    </source>
</evidence>
<accession>A0A426U0P5</accession>
<organism evidence="2 3">
    <name type="scientific">Candidatus Viridilinea halotolerans</name>
    <dbReference type="NCBI Taxonomy" id="2491704"/>
    <lineage>
        <taxon>Bacteria</taxon>
        <taxon>Bacillati</taxon>
        <taxon>Chloroflexota</taxon>
        <taxon>Chloroflexia</taxon>
        <taxon>Chloroflexales</taxon>
        <taxon>Chloroflexineae</taxon>
        <taxon>Oscillochloridaceae</taxon>
        <taxon>Candidatus Viridilinea</taxon>
    </lineage>
</organism>
<dbReference type="Proteomes" id="UP000280307">
    <property type="component" value="Unassembled WGS sequence"/>
</dbReference>
<sequence length="148" mass="16474">MAERSSPLNQRLRRLLGTNSLNAPADAPASEEGRKHDSSLLFESQISRLSQALLDLRALDQQRTAEFAGLRDQLRLTHSRIHAALQDVDALIDAVEIQLMPPPPDATLFERMRARSAATNLSPERRAELLTWLTALKRLRATLCVAGE</sequence>
<dbReference type="AlphaFoldDB" id="A0A426U0P5"/>
<comment type="caution">
    <text evidence="2">The sequence shown here is derived from an EMBL/GenBank/DDBJ whole genome shotgun (WGS) entry which is preliminary data.</text>
</comment>
<proteinExistence type="predicted"/>
<name>A0A426U0P5_9CHLR</name>